<feature type="domain" description="Tripartite ATP-independent periplasmic transporters DctQ component" evidence="9">
    <location>
        <begin position="29"/>
        <end position="163"/>
    </location>
</feature>
<gene>
    <name evidence="10" type="ORF">C444_19202</name>
</gene>
<keyword evidence="11" id="KW-1185">Reference proteome</keyword>
<keyword evidence="7 8" id="KW-0472">Membrane</keyword>
<feature type="transmembrane region" description="Helical" evidence="8">
    <location>
        <begin position="55"/>
        <end position="75"/>
    </location>
</feature>
<evidence type="ECO:0000256" key="4">
    <source>
        <dbReference type="ARBA" id="ARBA00022519"/>
    </source>
</evidence>
<sequence>MVEHSGKSEPMRYLDRAVKITALCLYTLMILVVGLQILTRWVIGSIIGSSLPWTVNLSQMLLVYITFIGAAVASGKREHISLDLLSSRLSDTKVRVLAGLQSVLVLVFISVLVSGAYPLYRQNQGSVIGALPTHPPFTQAWLYVPVVIGGIIIAIYSIRDLWAVVMSPDDLVGDIKQGNEDDN</sequence>
<protein>
    <recommendedName>
        <fullName evidence="9">Tripartite ATP-independent periplasmic transporters DctQ component domain-containing protein</fullName>
    </recommendedName>
</protein>
<dbReference type="GO" id="GO:0022857">
    <property type="term" value="F:transmembrane transporter activity"/>
    <property type="evidence" value="ECO:0007669"/>
    <property type="project" value="TreeGrafter"/>
</dbReference>
<proteinExistence type="predicted"/>
<dbReference type="PANTHER" id="PTHR35011:SF2">
    <property type="entry name" value="2,3-DIKETO-L-GULONATE TRAP TRANSPORTER SMALL PERMEASE PROTEIN YIAM"/>
    <property type="match status" value="1"/>
</dbReference>
<dbReference type="InterPro" id="IPR007387">
    <property type="entry name" value="TRAP_DctQ"/>
</dbReference>
<evidence type="ECO:0000259" key="9">
    <source>
        <dbReference type="Pfam" id="PF04290"/>
    </source>
</evidence>
<dbReference type="STRING" id="1227453.C444_19202"/>
<keyword evidence="4" id="KW-0997">Cell inner membrane</keyword>
<evidence type="ECO:0000256" key="2">
    <source>
        <dbReference type="ARBA" id="ARBA00022448"/>
    </source>
</evidence>
<evidence type="ECO:0000256" key="3">
    <source>
        <dbReference type="ARBA" id="ARBA00022475"/>
    </source>
</evidence>
<evidence type="ECO:0000256" key="8">
    <source>
        <dbReference type="SAM" id="Phobius"/>
    </source>
</evidence>
<dbReference type="PANTHER" id="PTHR35011">
    <property type="entry name" value="2,3-DIKETO-L-GULONATE TRAP TRANSPORTER SMALL PERMEASE PROTEIN YIAM"/>
    <property type="match status" value="1"/>
</dbReference>
<evidence type="ECO:0000256" key="1">
    <source>
        <dbReference type="ARBA" id="ARBA00004429"/>
    </source>
</evidence>
<dbReference type="Pfam" id="PF04290">
    <property type="entry name" value="DctQ"/>
    <property type="match status" value="1"/>
</dbReference>
<evidence type="ECO:0000313" key="10">
    <source>
        <dbReference type="EMBL" id="EMA27643.1"/>
    </source>
</evidence>
<evidence type="ECO:0000256" key="5">
    <source>
        <dbReference type="ARBA" id="ARBA00022692"/>
    </source>
</evidence>
<keyword evidence="3" id="KW-1003">Cell membrane</keyword>
<dbReference type="RefSeq" id="WP_004594638.1">
    <property type="nucleotide sequence ID" value="NZ_AOLY01000042.1"/>
</dbReference>
<keyword evidence="5 8" id="KW-0812">Transmembrane</keyword>
<accession>M0L3H2</accession>
<dbReference type="GO" id="GO:0015740">
    <property type="term" value="P:C4-dicarboxylate transport"/>
    <property type="evidence" value="ECO:0007669"/>
    <property type="project" value="TreeGrafter"/>
</dbReference>
<dbReference type="AlphaFoldDB" id="M0L3H2"/>
<comment type="caution">
    <text evidence="10">The sequence shown here is derived from an EMBL/GenBank/DDBJ whole genome shotgun (WGS) entry which is preliminary data.</text>
</comment>
<dbReference type="GO" id="GO:0005886">
    <property type="term" value="C:plasma membrane"/>
    <property type="evidence" value="ECO:0007669"/>
    <property type="project" value="UniProtKB-SubCell"/>
</dbReference>
<comment type="subcellular location">
    <subcellularLocation>
        <location evidence="1">Cell inner membrane</location>
        <topology evidence="1">Multi-pass membrane protein</topology>
    </subcellularLocation>
</comment>
<dbReference type="EMBL" id="AOLY01000042">
    <property type="protein sequence ID" value="EMA27643.1"/>
    <property type="molecule type" value="Genomic_DNA"/>
</dbReference>
<dbReference type="InterPro" id="IPR055348">
    <property type="entry name" value="DctQ"/>
</dbReference>
<keyword evidence="6 8" id="KW-1133">Transmembrane helix</keyword>
<feature type="transmembrane region" description="Helical" evidence="8">
    <location>
        <begin position="140"/>
        <end position="158"/>
    </location>
</feature>
<evidence type="ECO:0000256" key="6">
    <source>
        <dbReference type="ARBA" id="ARBA00022989"/>
    </source>
</evidence>
<evidence type="ECO:0000313" key="11">
    <source>
        <dbReference type="Proteomes" id="UP000011524"/>
    </source>
</evidence>
<dbReference type="OrthoDB" id="286714at2157"/>
<organism evidence="10 11">
    <name type="scientific">Haloarcula japonica (strain ATCC 49778 / DSM 6131 / JCM 7785 / NBRC 101032 / NCIMB 13157 / TR-1)</name>
    <dbReference type="NCBI Taxonomy" id="1227453"/>
    <lineage>
        <taxon>Archaea</taxon>
        <taxon>Methanobacteriati</taxon>
        <taxon>Methanobacteriota</taxon>
        <taxon>Stenosarchaea group</taxon>
        <taxon>Halobacteria</taxon>
        <taxon>Halobacteriales</taxon>
        <taxon>Haloarculaceae</taxon>
        <taxon>Haloarcula</taxon>
    </lineage>
</organism>
<feature type="transmembrane region" description="Helical" evidence="8">
    <location>
        <begin position="20"/>
        <end position="43"/>
    </location>
</feature>
<dbReference type="Proteomes" id="UP000011524">
    <property type="component" value="Unassembled WGS sequence"/>
</dbReference>
<keyword evidence="2" id="KW-0813">Transport</keyword>
<reference evidence="10 11" key="1">
    <citation type="journal article" date="2014" name="PLoS Genet.">
        <title>Phylogenetically driven sequencing of extremely halophilic archaea reveals strategies for static and dynamic osmo-response.</title>
        <authorList>
            <person name="Becker E.A."/>
            <person name="Seitzer P.M."/>
            <person name="Tritt A."/>
            <person name="Larsen D."/>
            <person name="Krusor M."/>
            <person name="Yao A.I."/>
            <person name="Wu D."/>
            <person name="Madern D."/>
            <person name="Eisen J.A."/>
            <person name="Darling A.E."/>
            <person name="Facciotti M.T."/>
        </authorList>
    </citation>
    <scope>NUCLEOTIDE SEQUENCE [LARGE SCALE GENOMIC DNA]</scope>
    <source>
        <strain evidence="11">ATCC 49778 / DSM 6131 / JCM 7785 / NBRC 101032 / NCIMB 13157 / TR-1</strain>
    </source>
</reference>
<name>M0L3H2_HALJT</name>
<dbReference type="PATRIC" id="fig|1227453.3.peg.3771"/>
<feature type="transmembrane region" description="Helical" evidence="8">
    <location>
        <begin position="96"/>
        <end position="120"/>
    </location>
</feature>
<evidence type="ECO:0000256" key="7">
    <source>
        <dbReference type="ARBA" id="ARBA00023136"/>
    </source>
</evidence>